<dbReference type="Pfam" id="PF13560">
    <property type="entry name" value="HTH_31"/>
    <property type="match status" value="1"/>
</dbReference>
<dbReference type="RefSeq" id="WP_245588873.1">
    <property type="nucleotide sequence ID" value="NZ_AUBJ02000001.1"/>
</dbReference>
<evidence type="ECO:0000313" key="3">
    <source>
        <dbReference type="Proteomes" id="UP000791080"/>
    </source>
</evidence>
<dbReference type="SMART" id="SM00530">
    <property type="entry name" value="HTH_XRE"/>
    <property type="match status" value="1"/>
</dbReference>
<keyword evidence="3" id="KW-1185">Reference proteome</keyword>
<organism evidence="2 3">
    <name type="scientific">Actinoalloteichus caeruleus DSM 43889</name>
    <dbReference type="NCBI Taxonomy" id="1120930"/>
    <lineage>
        <taxon>Bacteria</taxon>
        <taxon>Bacillati</taxon>
        <taxon>Actinomycetota</taxon>
        <taxon>Actinomycetes</taxon>
        <taxon>Pseudonocardiales</taxon>
        <taxon>Pseudonocardiaceae</taxon>
        <taxon>Actinoalloteichus</taxon>
        <taxon>Actinoalloteichus cyanogriseus</taxon>
    </lineage>
</organism>
<protein>
    <submittedName>
        <fullName evidence="2">Helix-turn-helix domain-containing protein</fullName>
    </submittedName>
</protein>
<evidence type="ECO:0000313" key="2">
    <source>
        <dbReference type="EMBL" id="MCP2333220.1"/>
    </source>
</evidence>
<dbReference type="CDD" id="cd00093">
    <property type="entry name" value="HTH_XRE"/>
    <property type="match status" value="1"/>
</dbReference>
<dbReference type="Pfam" id="PF19054">
    <property type="entry name" value="DUF5753"/>
    <property type="match status" value="1"/>
</dbReference>
<dbReference type="EMBL" id="AUBJ02000001">
    <property type="protein sequence ID" value="MCP2333220.1"/>
    <property type="molecule type" value="Genomic_DNA"/>
</dbReference>
<evidence type="ECO:0000259" key="1">
    <source>
        <dbReference type="PROSITE" id="PS50943"/>
    </source>
</evidence>
<feature type="domain" description="HTH cro/C1-type" evidence="1">
    <location>
        <begin position="16"/>
        <end position="70"/>
    </location>
</feature>
<dbReference type="Gene3D" id="1.10.260.40">
    <property type="entry name" value="lambda repressor-like DNA-binding domains"/>
    <property type="match status" value="1"/>
</dbReference>
<name>A0ABT1JL31_ACTCY</name>
<proteinExistence type="predicted"/>
<dbReference type="SUPFAM" id="SSF47413">
    <property type="entry name" value="lambda repressor-like DNA-binding domains"/>
    <property type="match status" value="1"/>
</dbReference>
<dbReference type="Proteomes" id="UP000791080">
    <property type="component" value="Unassembled WGS sequence"/>
</dbReference>
<reference evidence="2 3" key="2">
    <citation type="submission" date="2022-06" db="EMBL/GenBank/DDBJ databases">
        <title>Genomic Encyclopedia of Type Strains, Phase I: the one thousand microbial genomes (KMG-I) project.</title>
        <authorList>
            <person name="Kyrpides N."/>
        </authorList>
    </citation>
    <scope>NUCLEOTIDE SEQUENCE [LARGE SCALE GENOMIC DNA]</scope>
    <source>
        <strain evidence="2 3">DSM 43889</strain>
    </source>
</reference>
<dbReference type="InterPro" id="IPR001387">
    <property type="entry name" value="Cro/C1-type_HTH"/>
</dbReference>
<dbReference type="PROSITE" id="PS50943">
    <property type="entry name" value="HTH_CROC1"/>
    <property type="match status" value="1"/>
</dbReference>
<sequence>MGGNPTLDRRRLGTELRGLREAAGKTHREVAAHLDCSQGKISQIELGKVPVRTSDVRLMLEFYGAAADEFERLRTLASESKRVGWWQEYGKILQPGFDTYIGLEAGATALRSFHSDVVPSLLQTEEYARCSMAAGADPGCATGRLLRVQQRRQERLAAPEPLDLRVVIDEGALRRFVGGPGVLRAQLEHLVLVSYRRNVTVRVLPFSAGEHPLLGDNVTYVELPDPANPAVVFLQNSAACTFLDKPAQTRRYATALDQLEKLALDPRDSIRLIAGVADGIGG</sequence>
<reference evidence="2 3" key="1">
    <citation type="submission" date="2013-07" db="EMBL/GenBank/DDBJ databases">
        <authorList>
            <consortium name="DOE Joint Genome Institute"/>
            <person name="Reeve W."/>
            <person name="Huntemann M."/>
            <person name="Han J."/>
            <person name="Chen A."/>
            <person name="Kyrpides N."/>
            <person name="Mavromatis K."/>
            <person name="Markowitz V."/>
            <person name="Palaniappan K."/>
            <person name="Ivanova N."/>
            <person name="Schaumberg A."/>
            <person name="Pati A."/>
            <person name="Liolios K."/>
            <person name="Nordberg H.P."/>
            <person name="Cantor M.N."/>
            <person name="Hua S.X."/>
            <person name="Woyke T."/>
        </authorList>
    </citation>
    <scope>NUCLEOTIDE SEQUENCE [LARGE SCALE GENOMIC DNA]</scope>
    <source>
        <strain evidence="2 3">DSM 43889</strain>
    </source>
</reference>
<gene>
    <name evidence="2" type="ORF">G443_003490</name>
</gene>
<comment type="caution">
    <text evidence="2">The sequence shown here is derived from an EMBL/GenBank/DDBJ whole genome shotgun (WGS) entry which is preliminary data.</text>
</comment>
<dbReference type="InterPro" id="IPR010982">
    <property type="entry name" value="Lambda_DNA-bd_dom_sf"/>
</dbReference>
<dbReference type="InterPro" id="IPR043917">
    <property type="entry name" value="DUF5753"/>
</dbReference>
<accession>A0ABT1JL31</accession>